<dbReference type="AlphaFoldDB" id="A0A4U6VNC1"/>
<gene>
    <name evidence="1" type="ORF">SEVIR_2G019400v2</name>
</gene>
<sequence>MLSKITSPLSSPDFLSNVPEDTMVVEMLSKSLTVVSRLLITNPGDGDTRLCLELASNTEAVSNLISILDNDSEGAQQLHQQALETDNKRHLPLKIVKLTLPDGYSYESMIQVKPRCIQHFKERNLKEAVSDTLKSMSEVDESMLFAGNDREVIKPARSLTSLVEEAQDLLNTAQEQGN</sequence>
<accession>A0A4U6VNC1</accession>
<reference evidence="1" key="1">
    <citation type="submission" date="2019-03" db="EMBL/GenBank/DDBJ databases">
        <title>WGS assembly of Setaria viridis.</title>
        <authorList>
            <person name="Huang P."/>
            <person name="Jenkins J."/>
            <person name="Grimwood J."/>
            <person name="Barry K."/>
            <person name="Healey A."/>
            <person name="Mamidi S."/>
            <person name="Sreedasyam A."/>
            <person name="Shu S."/>
            <person name="Feldman M."/>
            <person name="Wu J."/>
            <person name="Yu Y."/>
            <person name="Chen C."/>
            <person name="Johnson J."/>
            <person name="Rokhsar D."/>
            <person name="Baxter I."/>
            <person name="Schmutz J."/>
            <person name="Brutnell T."/>
            <person name="Kellogg E."/>
        </authorList>
    </citation>
    <scope>NUCLEOTIDE SEQUENCE [LARGE SCALE GENOMIC DNA]</scope>
</reference>
<dbReference type="Proteomes" id="UP000298652">
    <property type="component" value="Chromosome 2"/>
</dbReference>
<evidence type="ECO:0000313" key="1">
    <source>
        <dbReference type="EMBL" id="TKW30194.1"/>
    </source>
</evidence>
<dbReference type="EMBL" id="CM016553">
    <property type="protein sequence ID" value="TKW30194.1"/>
    <property type="molecule type" value="Genomic_DNA"/>
</dbReference>
<protein>
    <submittedName>
        <fullName evidence="1">Uncharacterized protein</fullName>
    </submittedName>
</protein>
<dbReference type="PANTHER" id="PTHR33115">
    <property type="entry name" value="ARM REPEAT SUPERFAMILY PROTEIN"/>
    <property type="match status" value="1"/>
</dbReference>
<keyword evidence="2" id="KW-1185">Reference proteome</keyword>
<dbReference type="PANTHER" id="PTHR33115:SF56">
    <property type="entry name" value="OS05G0239400 PROTEIN"/>
    <property type="match status" value="1"/>
</dbReference>
<evidence type="ECO:0000313" key="2">
    <source>
        <dbReference type="Proteomes" id="UP000298652"/>
    </source>
</evidence>
<organism evidence="1 2">
    <name type="scientific">Setaria viridis</name>
    <name type="common">Green bristlegrass</name>
    <name type="synonym">Setaria italica subsp. viridis</name>
    <dbReference type="NCBI Taxonomy" id="4556"/>
    <lineage>
        <taxon>Eukaryota</taxon>
        <taxon>Viridiplantae</taxon>
        <taxon>Streptophyta</taxon>
        <taxon>Embryophyta</taxon>
        <taxon>Tracheophyta</taxon>
        <taxon>Spermatophyta</taxon>
        <taxon>Magnoliopsida</taxon>
        <taxon>Liliopsida</taxon>
        <taxon>Poales</taxon>
        <taxon>Poaceae</taxon>
        <taxon>PACMAD clade</taxon>
        <taxon>Panicoideae</taxon>
        <taxon>Panicodae</taxon>
        <taxon>Paniceae</taxon>
        <taxon>Cenchrinae</taxon>
        <taxon>Setaria</taxon>
    </lineage>
</organism>
<proteinExistence type="predicted"/>
<name>A0A4U6VNC1_SETVI</name>
<dbReference type="Gramene" id="TKW30194">
    <property type="protein sequence ID" value="TKW30194"/>
    <property type="gene ID" value="SEVIR_2G019400v2"/>
</dbReference>